<dbReference type="Proteomes" id="UP000289738">
    <property type="component" value="Chromosome B01"/>
</dbReference>
<protein>
    <submittedName>
        <fullName evidence="2">Uncharacterized protein</fullName>
    </submittedName>
</protein>
<evidence type="ECO:0000256" key="1">
    <source>
        <dbReference type="SAM" id="MobiDB-lite"/>
    </source>
</evidence>
<organism evidence="2 3">
    <name type="scientific">Arachis hypogaea</name>
    <name type="common">Peanut</name>
    <dbReference type="NCBI Taxonomy" id="3818"/>
    <lineage>
        <taxon>Eukaryota</taxon>
        <taxon>Viridiplantae</taxon>
        <taxon>Streptophyta</taxon>
        <taxon>Embryophyta</taxon>
        <taxon>Tracheophyta</taxon>
        <taxon>Spermatophyta</taxon>
        <taxon>Magnoliopsida</taxon>
        <taxon>eudicotyledons</taxon>
        <taxon>Gunneridae</taxon>
        <taxon>Pentapetalae</taxon>
        <taxon>rosids</taxon>
        <taxon>fabids</taxon>
        <taxon>Fabales</taxon>
        <taxon>Fabaceae</taxon>
        <taxon>Papilionoideae</taxon>
        <taxon>50 kb inversion clade</taxon>
        <taxon>dalbergioids sensu lato</taxon>
        <taxon>Dalbergieae</taxon>
        <taxon>Pterocarpus clade</taxon>
        <taxon>Arachis</taxon>
    </lineage>
</organism>
<name>A0A445AVN6_ARAHY</name>
<evidence type="ECO:0000313" key="3">
    <source>
        <dbReference type="Proteomes" id="UP000289738"/>
    </source>
</evidence>
<comment type="caution">
    <text evidence="2">The sequence shown here is derived from an EMBL/GenBank/DDBJ whole genome shotgun (WGS) entry which is preliminary data.</text>
</comment>
<dbReference type="AlphaFoldDB" id="A0A445AVN6"/>
<feature type="region of interest" description="Disordered" evidence="1">
    <location>
        <begin position="71"/>
        <end position="104"/>
    </location>
</feature>
<reference evidence="2 3" key="1">
    <citation type="submission" date="2019-01" db="EMBL/GenBank/DDBJ databases">
        <title>Sequencing of cultivated peanut Arachis hypogaea provides insights into genome evolution and oil improvement.</title>
        <authorList>
            <person name="Chen X."/>
        </authorList>
    </citation>
    <scope>NUCLEOTIDE SEQUENCE [LARGE SCALE GENOMIC DNA]</scope>
    <source>
        <strain evidence="3">cv. Fuhuasheng</strain>
        <tissue evidence="2">Leaves</tissue>
    </source>
</reference>
<feature type="compositionally biased region" description="Low complexity" evidence="1">
    <location>
        <begin position="75"/>
        <end position="88"/>
    </location>
</feature>
<evidence type="ECO:0000313" key="2">
    <source>
        <dbReference type="EMBL" id="RYR30482.1"/>
    </source>
</evidence>
<dbReference type="EMBL" id="SDMP01000011">
    <property type="protein sequence ID" value="RYR30482.1"/>
    <property type="molecule type" value="Genomic_DNA"/>
</dbReference>
<accession>A0A445AVN6</accession>
<dbReference type="PANTHER" id="PTHR35121:SF2">
    <property type="entry name" value="SWIM-TYPE DOMAIN-CONTAINING PROTEIN"/>
    <property type="match status" value="1"/>
</dbReference>
<keyword evidence="3" id="KW-1185">Reference proteome</keyword>
<sequence length="104" mass="11564">MATTGADGVFRAVYEGCISGYDNCVQRRPYHRNCGCALHNNNNTKHCSHVLQRCHKVSYPMRRAWSEGNLVMATPPSSSSPSSSHSSSGDMPRLSLFKEDEEEE</sequence>
<gene>
    <name evidence="2" type="ORF">Ahy_B01g055242</name>
</gene>
<dbReference type="Gramene" id="arahy.Tifrunner.gnm2.ann2.Ah11g464700.1">
    <property type="protein sequence ID" value="arahy.Tifrunner.gnm2.ann2.Ah11g464700.1-CDS-1"/>
    <property type="gene ID" value="arahy.Tifrunner.gnm2.ann2.Ah11g464700"/>
</dbReference>
<proteinExistence type="predicted"/>
<dbReference type="OrthoDB" id="1696465at2759"/>
<dbReference type="PANTHER" id="PTHR35121">
    <property type="entry name" value="HOMEODOMAIN PROTEIN 8, PUTATIVE-RELATED"/>
    <property type="match status" value="1"/>
</dbReference>